<dbReference type="Proteomes" id="UP001497535">
    <property type="component" value="Unassembled WGS sequence"/>
</dbReference>
<name>A0ACB0XWJ0_MELEN</name>
<comment type="caution">
    <text evidence="1">The sequence shown here is derived from an EMBL/GenBank/DDBJ whole genome shotgun (WGS) entry which is preliminary data.</text>
</comment>
<organism evidence="1 2">
    <name type="scientific">Meloidogyne enterolobii</name>
    <name type="common">Root-knot nematode worm</name>
    <name type="synonym">Meloidogyne mayaguensis</name>
    <dbReference type="NCBI Taxonomy" id="390850"/>
    <lineage>
        <taxon>Eukaryota</taxon>
        <taxon>Metazoa</taxon>
        <taxon>Ecdysozoa</taxon>
        <taxon>Nematoda</taxon>
        <taxon>Chromadorea</taxon>
        <taxon>Rhabditida</taxon>
        <taxon>Tylenchina</taxon>
        <taxon>Tylenchomorpha</taxon>
        <taxon>Tylenchoidea</taxon>
        <taxon>Meloidogynidae</taxon>
        <taxon>Meloidogyninae</taxon>
        <taxon>Meloidogyne</taxon>
    </lineage>
</organism>
<dbReference type="EMBL" id="CAVMJV010000003">
    <property type="protein sequence ID" value="CAK5020710.1"/>
    <property type="molecule type" value="Genomic_DNA"/>
</dbReference>
<evidence type="ECO:0000313" key="1">
    <source>
        <dbReference type="EMBL" id="CAK5020710.1"/>
    </source>
</evidence>
<reference evidence="1" key="1">
    <citation type="submission" date="2023-11" db="EMBL/GenBank/DDBJ databases">
        <authorList>
            <person name="Poullet M."/>
        </authorList>
    </citation>
    <scope>NUCLEOTIDE SEQUENCE</scope>
    <source>
        <strain evidence="1">E1834</strain>
    </source>
</reference>
<accession>A0ACB0XWJ0</accession>
<evidence type="ECO:0000313" key="2">
    <source>
        <dbReference type="Proteomes" id="UP001497535"/>
    </source>
</evidence>
<proteinExistence type="predicted"/>
<sequence length="58" mass="6967">MGLPELSPVNVDFLKQTLMYDKEKREEARAAFEQIFEDVVKGDWSIHLNWFFHSVRHM</sequence>
<protein>
    <submittedName>
        <fullName evidence="1">Uncharacterized protein</fullName>
    </submittedName>
</protein>
<gene>
    <name evidence="1" type="ORF">MENTE1834_LOCUS4519</name>
</gene>
<keyword evidence="2" id="KW-1185">Reference proteome</keyword>